<dbReference type="AlphaFoldDB" id="A0AAE0P654"/>
<feature type="domain" description="FAS1" evidence="3">
    <location>
        <begin position="238"/>
        <end position="422"/>
    </location>
</feature>
<name>A0AAE0P654_9PEZI</name>
<evidence type="ECO:0000259" key="3">
    <source>
        <dbReference type="PROSITE" id="PS50213"/>
    </source>
</evidence>
<dbReference type="PANTHER" id="PTHR10900:SF125">
    <property type="entry name" value="FAS1 DOMAIN-CONTAINING PROTEIN YLR001C"/>
    <property type="match status" value="1"/>
</dbReference>
<dbReference type="PROSITE" id="PS50213">
    <property type="entry name" value="FAS1"/>
    <property type="match status" value="2"/>
</dbReference>
<gene>
    <name evidence="4" type="ORF">B0H63DRAFT_459854</name>
</gene>
<dbReference type="Proteomes" id="UP001285441">
    <property type="component" value="Unassembled WGS sequence"/>
</dbReference>
<proteinExistence type="predicted"/>
<evidence type="ECO:0000256" key="1">
    <source>
        <dbReference type="SAM" id="MobiDB-lite"/>
    </source>
</evidence>
<reference evidence="4" key="2">
    <citation type="submission" date="2023-06" db="EMBL/GenBank/DDBJ databases">
        <authorList>
            <consortium name="Lawrence Berkeley National Laboratory"/>
            <person name="Haridas S."/>
            <person name="Hensen N."/>
            <person name="Bonometti L."/>
            <person name="Westerberg I."/>
            <person name="Brannstrom I.O."/>
            <person name="Guillou S."/>
            <person name="Cros-Aarteil S."/>
            <person name="Calhoun S."/>
            <person name="Kuo A."/>
            <person name="Mondo S."/>
            <person name="Pangilinan J."/>
            <person name="Riley R."/>
            <person name="LaButti K."/>
            <person name="Andreopoulos B."/>
            <person name="Lipzen A."/>
            <person name="Chen C."/>
            <person name="Yanf M."/>
            <person name="Daum C."/>
            <person name="Ng V."/>
            <person name="Clum A."/>
            <person name="Steindorff A."/>
            <person name="Ohm R."/>
            <person name="Martin F."/>
            <person name="Silar P."/>
            <person name="Natvig D."/>
            <person name="Lalanne C."/>
            <person name="Gautier V."/>
            <person name="Ament-velasquez S.L."/>
            <person name="Kruys A."/>
            <person name="Hutchinson M.I."/>
            <person name="Powell A.J."/>
            <person name="Barry K."/>
            <person name="Miller A.N."/>
            <person name="Grigoriev I.V."/>
            <person name="Debuchy R."/>
            <person name="Gladieux P."/>
            <person name="Thoren M.H."/>
            <person name="Johannesson H."/>
        </authorList>
    </citation>
    <scope>NUCLEOTIDE SEQUENCE</scope>
    <source>
        <strain evidence="4">CBS 232.78</strain>
    </source>
</reference>
<feature type="compositionally biased region" description="Basic and acidic residues" evidence="1">
    <location>
        <begin position="465"/>
        <end position="478"/>
    </location>
</feature>
<dbReference type="InterPro" id="IPR000782">
    <property type="entry name" value="FAS1_domain"/>
</dbReference>
<dbReference type="Pfam" id="PF02469">
    <property type="entry name" value="Fasciclin"/>
    <property type="match status" value="2"/>
</dbReference>
<dbReference type="InterPro" id="IPR036378">
    <property type="entry name" value="FAS1_dom_sf"/>
</dbReference>
<evidence type="ECO:0000256" key="2">
    <source>
        <dbReference type="SAM" id="SignalP"/>
    </source>
</evidence>
<feature type="compositionally biased region" description="Basic and acidic residues" evidence="1">
    <location>
        <begin position="442"/>
        <end position="456"/>
    </location>
</feature>
<comment type="caution">
    <text evidence="4">The sequence shown here is derived from an EMBL/GenBank/DDBJ whole genome shotgun (WGS) entry which is preliminary data.</text>
</comment>
<dbReference type="SUPFAM" id="SSF82153">
    <property type="entry name" value="FAS1 domain"/>
    <property type="match status" value="2"/>
</dbReference>
<feature type="chain" id="PRO_5042177097" evidence="2">
    <location>
        <begin position="19"/>
        <end position="478"/>
    </location>
</feature>
<dbReference type="SMART" id="SM00554">
    <property type="entry name" value="FAS1"/>
    <property type="match status" value="2"/>
</dbReference>
<feature type="region of interest" description="Disordered" evidence="1">
    <location>
        <begin position="424"/>
        <end position="478"/>
    </location>
</feature>
<dbReference type="InterPro" id="IPR050904">
    <property type="entry name" value="Adhesion/Biosynth-related"/>
</dbReference>
<keyword evidence="2" id="KW-0732">Signal</keyword>
<feature type="signal peptide" evidence="2">
    <location>
        <begin position="1"/>
        <end position="18"/>
    </location>
</feature>
<protein>
    <submittedName>
        <fullName evidence="4">Fasciclin domain family</fullName>
    </submittedName>
</protein>
<organism evidence="4 5">
    <name type="scientific">Podospora didyma</name>
    <dbReference type="NCBI Taxonomy" id="330526"/>
    <lineage>
        <taxon>Eukaryota</taxon>
        <taxon>Fungi</taxon>
        <taxon>Dikarya</taxon>
        <taxon>Ascomycota</taxon>
        <taxon>Pezizomycotina</taxon>
        <taxon>Sordariomycetes</taxon>
        <taxon>Sordariomycetidae</taxon>
        <taxon>Sordariales</taxon>
        <taxon>Podosporaceae</taxon>
        <taxon>Podospora</taxon>
    </lineage>
</organism>
<keyword evidence="5" id="KW-1185">Reference proteome</keyword>
<dbReference type="PANTHER" id="PTHR10900">
    <property type="entry name" value="PERIOSTIN-RELATED"/>
    <property type="match status" value="1"/>
</dbReference>
<dbReference type="EMBL" id="JAULSW010000001">
    <property type="protein sequence ID" value="KAK3394061.1"/>
    <property type="molecule type" value="Genomic_DNA"/>
</dbReference>
<dbReference type="Gene3D" id="2.30.180.10">
    <property type="entry name" value="FAS1 domain"/>
    <property type="match status" value="2"/>
</dbReference>
<accession>A0AAE0P654</accession>
<feature type="domain" description="FAS1" evidence="3">
    <location>
        <begin position="100"/>
        <end position="245"/>
    </location>
</feature>
<reference evidence="4" key="1">
    <citation type="journal article" date="2023" name="Mol. Phylogenet. Evol.">
        <title>Genome-scale phylogeny and comparative genomics of the fungal order Sordariales.</title>
        <authorList>
            <person name="Hensen N."/>
            <person name="Bonometti L."/>
            <person name="Westerberg I."/>
            <person name="Brannstrom I.O."/>
            <person name="Guillou S."/>
            <person name="Cros-Aarteil S."/>
            <person name="Calhoun S."/>
            <person name="Haridas S."/>
            <person name="Kuo A."/>
            <person name="Mondo S."/>
            <person name="Pangilinan J."/>
            <person name="Riley R."/>
            <person name="LaButti K."/>
            <person name="Andreopoulos B."/>
            <person name="Lipzen A."/>
            <person name="Chen C."/>
            <person name="Yan M."/>
            <person name="Daum C."/>
            <person name="Ng V."/>
            <person name="Clum A."/>
            <person name="Steindorff A."/>
            <person name="Ohm R.A."/>
            <person name="Martin F."/>
            <person name="Silar P."/>
            <person name="Natvig D.O."/>
            <person name="Lalanne C."/>
            <person name="Gautier V."/>
            <person name="Ament-Velasquez S.L."/>
            <person name="Kruys A."/>
            <person name="Hutchinson M.I."/>
            <person name="Powell A.J."/>
            <person name="Barry K."/>
            <person name="Miller A.N."/>
            <person name="Grigoriev I.V."/>
            <person name="Debuchy R."/>
            <person name="Gladieux P."/>
            <person name="Hiltunen Thoren M."/>
            <person name="Johannesson H."/>
        </authorList>
    </citation>
    <scope>NUCLEOTIDE SEQUENCE</scope>
    <source>
        <strain evidence="4">CBS 232.78</strain>
    </source>
</reference>
<sequence>MKITAITLFAAIASAASSSSSSSLSSRDWVTPELAEEIDVQQKWNDVGGTRELACLANQLSGSDKIPRLSIDSALEQVVVHSDELDSGGGGGHHHHGDASKTIYELIKESKYTTRFAKLVDKYDDIKDLLSDTEKSNHTLFVPTDRAFEHIPDHDDDDDEDDKHREFIHSALLYHIAPGLYPVRRVLLSHTIASNLTLSTLGTYPQRIRVGISLLRGVRFNFWSKLVAGNIIAKNGVIHAVDAILVPPPPTAKIIQLLPGTFSTLSLGFEKTGLEDELADLPHYGGTLFAPTNRAFTKLGRRANAFLFSEHGKRYLKALLRYHVVANETLYSDAYYKKKSEDDDDDDENIETAKLWQEEVTPAGVEDYWHIDLPSLLNDKAINVDVRRWRGFISILINGRVRVAVQDGVASDGVVQVVNSVLIPPHRHPHHGGDDEGSLSGRDGEVNVDELKERLEPYLAENEEESARGGKRFVDEDL</sequence>
<evidence type="ECO:0000313" key="5">
    <source>
        <dbReference type="Proteomes" id="UP001285441"/>
    </source>
</evidence>
<evidence type="ECO:0000313" key="4">
    <source>
        <dbReference type="EMBL" id="KAK3394061.1"/>
    </source>
</evidence>